<keyword evidence="2" id="KW-0597">Phosphoprotein</keyword>
<sequence length="410" mass="45890">MDGLGSDYRPGFNHKDFESDCSLDLFSQNQTCCVPPPEPEPEPNLHTDPDLPPPPTGPTGPNLQNSLDSLPAAGLGDETQENIQNNLKTDSFLLLQGENAEETQNLKVLDSRVGVDAWRKWIQWRESQTSLDLLPMAAGRSDVLRCSSSELSDGLFLFIREAELREEDSGSPDGLFFLCLSIQQYLFENGRLENIFTDQSYQKFSSELTRILKCSGPSLSVHRKSCSSPSSAGGAPSWVEEEFLWECKQLGASSPVVLLNTLLFFCCKNFGFATVPQLRRLSFANFTSCTRTDGETSVLRFYPPESRDDAETGSDGVPAKKRRLNEDFLEMKENLQNPLRCPVRLYEFYVSNPDSVRRRSDVFYLQPDRRCLPSSPLWFSLAPLDDATMEAAIVRSLAVRELRERDGGGA</sequence>
<feature type="region of interest" description="Disordered" evidence="4">
    <location>
        <begin position="28"/>
        <end position="75"/>
    </location>
</feature>
<feature type="domain" description="QRICH1-like" evidence="6">
    <location>
        <begin position="109"/>
        <end position="213"/>
    </location>
</feature>
<dbReference type="Pfam" id="PF25561">
    <property type="entry name" value="QRICH1"/>
    <property type="match status" value="1"/>
</dbReference>
<dbReference type="InterPro" id="IPR021893">
    <property type="entry name" value="ZMYM2-like_C"/>
</dbReference>
<comment type="caution">
    <text evidence="7">The sequence shown here is derived from an EMBL/GenBank/DDBJ whole genome shotgun (WGS) entry which is preliminary data.</text>
</comment>
<dbReference type="InterPro" id="IPR057926">
    <property type="entry name" value="QRICH1_dom"/>
</dbReference>
<evidence type="ECO:0000256" key="4">
    <source>
        <dbReference type="SAM" id="MobiDB-lite"/>
    </source>
</evidence>
<reference evidence="7 8" key="1">
    <citation type="journal article" date="2018" name="G3 (Bethesda)">
        <title>A High-Quality Reference Genome for the Invasive Mosquitofish Gambusia affinis Using a Chicago Library.</title>
        <authorList>
            <person name="Hoffberg S.L."/>
            <person name="Troendle N.J."/>
            <person name="Glenn T.C."/>
            <person name="Mahmud O."/>
            <person name="Louha S."/>
            <person name="Chalopin D."/>
            <person name="Bennetzen J.L."/>
            <person name="Mauricio R."/>
        </authorList>
    </citation>
    <scope>NUCLEOTIDE SEQUENCE [LARGE SCALE GENOMIC DNA]</scope>
    <source>
        <strain evidence="7">NE01/NJP1002.9</strain>
        <tissue evidence="7">Muscle</tissue>
    </source>
</reference>
<keyword evidence="1" id="KW-1017">Isopeptide bond</keyword>
<keyword evidence="3" id="KW-0832">Ubl conjugation</keyword>
<dbReference type="PANTHER" id="PTHR45736:SF5">
    <property type="entry name" value="ZINC FINGER MYM-TYPE PROTEIN 4"/>
    <property type="match status" value="1"/>
</dbReference>
<feature type="non-terminal residue" evidence="7">
    <location>
        <position position="410"/>
    </location>
</feature>
<dbReference type="Pfam" id="PF12012">
    <property type="entry name" value="DUF3504"/>
    <property type="match status" value="1"/>
</dbReference>
<keyword evidence="8" id="KW-1185">Reference proteome</keyword>
<protein>
    <submittedName>
        <fullName evidence="7">Uncharacterized protein</fullName>
    </submittedName>
</protein>
<dbReference type="PANTHER" id="PTHR45736">
    <property type="entry name" value="ZINC FINGER MYM-TYPE PROTEIN"/>
    <property type="match status" value="1"/>
</dbReference>
<evidence type="ECO:0000256" key="3">
    <source>
        <dbReference type="ARBA" id="ARBA00022843"/>
    </source>
</evidence>
<name>A0A315V0J2_GAMAF</name>
<evidence type="ECO:0000313" key="8">
    <source>
        <dbReference type="Proteomes" id="UP000250572"/>
    </source>
</evidence>
<evidence type="ECO:0000259" key="5">
    <source>
        <dbReference type="Pfam" id="PF12012"/>
    </source>
</evidence>
<evidence type="ECO:0000313" key="7">
    <source>
        <dbReference type="EMBL" id="PWA16810.1"/>
    </source>
</evidence>
<evidence type="ECO:0000256" key="2">
    <source>
        <dbReference type="ARBA" id="ARBA00022553"/>
    </source>
</evidence>
<dbReference type="EMBL" id="NHOQ01002476">
    <property type="protein sequence ID" value="PWA16810.1"/>
    <property type="molecule type" value="Genomic_DNA"/>
</dbReference>
<evidence type="ECO:0000256" key="1">
    <source>
        <dbReference type="ARBA" id="ARBA00022499"/>
    </source>
</evidence>
<proteinExistence type="predicted"/>
<gene>
    <name evidence="7" type="ORF">CCH79_00017831</name>
</gene>
<accession>A0A315V0J2</accession>
<feature type="domain" description="ZMYM2-like/QRICH1 C-terminal" evidence="5">
    <location>
        <begin position="236"/>
        <end position="395"/>
    </location>
</feature>
<organism evidence="7 8">
    <name type="scientific">Gambusia affinis</name>
    <name type="common">Western mosquitofish</name>
    <name type="synonym">Heterandria affinis</name>
    <dbReference type="NCBI Taxonomy" id="33528"/>
    <lineage>
        <taxon>Eukaryota</taxon>
        <taxon>Metazoa</taxon>
        <taxon>Chordata</taxon>
        <taxon>Craniata</taxon>
        <taxon>Vertebrata</taxon>
        <taxon>Euteleostomi</taxon>
        <taxon>Actinopterygii</taxon>
        <taxon>Neopterygii</taxon>
        <taxon>Teleostei</taxon>
        <taxon>Neoteleostei</taxon>
        <taxon>Acanthomorphata</taxon>
        <taxon>Ovalentaria</taxon>
        <taxon>Atherinomorphae</taxon>
        <taxon>Cyprinodontiformes</taxon>
        <taxon>Poeciliidae</taxon>
        <taxon>Poeciliinae</taxon>
        <taxon>Gambusia</taxon>
    </lineage>
</organism>
<dbReference type="AlphaFoldDB" id="A0A315V0J2"/>
<dbReference type="InterPro" id="IPR051284">
    <property type="entry name" value="ZnF_MYMT-QRICH1"/>
</dbReference>
<dbReference type="Proteomes" id="UP000250572">
    <property type="component" value="Unassembled WGS sequence"/>
</dbReference>
<evidence type="ECO:0000259" key="6">
    <source>
        <dbReference type="Pfam" id="PF25561"/>
    </source>
</evidence>